<keyword evidence="2" id="KW-1185">Reference proteome</keyword>
<dbReference type="GO" id="GO:0009611">
    <property type="term" value="P:response to wounding"/>
    <property type="evidence" value="ECO:0007669"/>
    <property type="project" value="InterPro"/>
</dbReference>
<evidence type="ECO:0000313" key="2">
    <source>
        <dbReference type="Proteomes" id="UP000294830"/>
    </source>
</evidence>
<gene>
    <name evidence="1" type="ORF">CLV25_108131</name>
</gene>
<dbReference type="PANTHER" id="PTHR36456:SF1">
    <property type="entry name" value="UPF0232 PROTEIN SCO3875"/>
    <property type="match status" value="1"/>
</dbReference>
<dbReference type="OrthoDB" id="9796545at2"/>
<comment type="caution">
    <text evidence="1">The sequence shown here is derived from an EMBL/GenBank/DDBJ whole genome shotgun (WGS) entry which is preliminary data.</text>
</comment>
<dbReference type="EMBL" id="SLWB01000008">
    <property type="protein sequence ID" value="TCN66792.1"/>
    <property type="molecule type" value="Genomic_DNA"/>
</dbReference>
<dbReference type="InterPro" id="IPR007922">
    <property type="entry name" value="DciA-like"/>
</dbReference>
<dbReference type="PANTHER" id="PTHR36456">
    <property type="entry name" value="UPF0232 PROTEIN SCO3875"/>
    <property type="match status" value="1"/>
</dbReference>
<dbReference type="Proteomes" id="UP000294830">
    <property type="component" value="Unassembled WGS sequence"/>
</dbReference>
<name>A0A4R2EI74_9BACT</name>
<evidence type="ECO:0000313" key="1">
    <source>
        <dbReference type="EMBL" id="TCN66792.1"/>
    </source>
</evidence>
<accession>A0A4R2EI74</accession>
<dbReference type="Pfam" id="PF05258">
    <property type="entry name" value="DciA"/>
    <property type="match status" value="1"/>
</dbReference>
<dbReference type="GO" id="GO:0004867">
    <property type="term" value="F:serine-type endopeptidase inhibitor activity"/>
    <property type="evidence" value="ECO:0007669"/>
    <property type="project" value="InterPro"/>
</dbReference>
<protein>
    <submittedName>
        <fullName evidence="1">Uncharacterized protein DUF721</fullName>
    </submittedName>
</protein>
<dbReference type="InterPro" id="IPR000864">
    <property type="entry name" value="Prot_inh_pot1"/>
</dbReference>
<organism evidence="1 2">
    <name type="scientific">Acetobacteroides hydrogenigenes</name>
    <dbReference type="NCBI Taxonomy" id="979970"/>
    <lineage>
        <taxon>Bacteria</taxon>
        <taxon>Pseudomonadati</taxon>
        <taxon>Bacteroidota</taxon>
        <taxon>Bacteroidia</taxon>
        <taxon>Bacteroidales</taxon>
        <taxon>Rikenellaceae</taxon>
        <taxon>Acetobacteroides</taxon>
    </lineage>
</organism>
<dbReference type="PROSITE" id="PS00285">
    <property type="entry name" value="POTATO_INHIBITOR"/>
    <property type="match status" value="1"/>
</dbReference>
<dbReference type="AlphaFoldDB" id="A0A4R2EI74"/>
<reference evidence="1 2" key="1">
    <citation type="submission" date="2019-03" db="EMBL/GenBank/DDBJ databases">
        <title>Genomic Encyclopedia of Archaeal and Bacterial Type Strains, Phase II (KMG-II): from individual species to whole genera.</title>
        <authorList>
            <person name="Goeker M."/>
        </authorList>
    </citation>
    <scope>NUCLEOTIDE SEQUENCE [LARGE SCALE GENOMIC DNA]</scope>
    <source>
        <strain evidence="1 2">RL-C</strain>
    </source>
</reference>
<proteinExistence type="predicted"/>
<sequence>MKPGKTYSVSDILKSIFKDKKFEEGLLSAQIKREWPEIVGVKVASATGGMWVKERVLFVEVKSSIIRSELKLISNELVKVINRRMGEDAITDLIVR</sequence>
<dbReference type="RefSeq" id="WP_131839477.1">
    <property type="nucleotide sequence ID" value="NZ_SLWB01000008.1"/>
</dbReference>